<comment type="caution">
    <text evidence="1">The sequence shown here is derived from an EMBL/GenBank/DDBJ whole genome shotgun (WGS) entry which is preliminary data.</text>
</comment>
<dbReference type="EMBL" id="JAPDRQ010000023">
    <property type="protein sequence ID" value="KAJ9661396.1"/>
    <property type="molecule type" value="Genomic_DNA"/>
</dbReference>
<gene>
    <name evidence="1" type="ORF">H2198_001964</name>
</gene>
<accession>A0ACC3AFP3</accession>
<protein>
    <submittedName>
        <fullName evidence="1">Uncharacterized protein</fullName>
    </submittedName>
</protein>
<evidence type="ECO:0000313" key="1">
    <source>
        <dbReference type="EMBL" id="KAJ9661396.1"/>
    </source>
</evidence>
<evidence type="ECO:0000313" key="2">
    <source>
        <dbReference type="Proteomes" id="UP001172386"/>
    </source>
</evidence>
<sequence>MTTSIPHISHITIHGSNFMRDGKRFLIRGVVYQPRRTVSRSLSDYDYSDPLRDECIDDLKADIELFKELGVNAIKVYTFLPHLSHDAAFEALAAANIYVLVGLSTPRICINRLSPHDSYTPDLLKHYLQVVDDVSKYDNVFGVVAADHVVNNAETTPAAEVVRAVIRDVKRHMRQQHGSHGQRVLPVGIADEIYAAKTTDSIAYFTAGDKEEQIDFYSFVKYDRPMDDYWDEDVQRFVGKNLPIFVSEYGSNIIRPRHFHETTSLFSSNVATVLSGGFVYDFVEGSNRYGLVTTGGQKLGDFDNLKARYQETEVFQPQVNSNVAKLDIAQTSFPPVSEAWRASSQIPDSLLTDV</sequence>
<dbReference type="Proteomes" id="UP001172386">
    <property type="component" value="Unassembled WGS sequence"/>
</dbReference>
<keyword evidence="2" id="KW-1185">Reference proteome</keyword>
<proteinExistence type="predicted"/>
<name>A0ACC3AFP3_9EURO</name>
<reference evidence="1" key="1">
    <citation type="submission" date="2022-10" db="EMBL/GenBank/DDBJ databases">
        <title>Culturing micro-colonial fungi from biological soil crusts in the Mojave desert and describing Neophaeococcomyces mojavensis, and introducing the new genera and species Taxawa tesnikishii.</title>
        <authorList>
            <person name="Kurbessoian T."/>
            <person name="Stajich J.E."/>
        </authorList>
    </citation>
    <scope>NUCLEOTIDE SEQUENCE</scope>
    <source>
        <strain evidence="1">JES_112</strain>
    </source>
</reference>
<organism evidence="1 2">
    <name type="scientific">Neophaeococcomyces mojaviensis</name>
    <dbReference type="NCBI Taxonomy" id="3383035"/>
    <lineage>
        <taxon>Eukaryota</taxon>
        <taxon>Fungi</taxon>
        <taxon>Dikarya</taxon>
        <taxon>Ascomycota</taxon>
        <taxon>Pezizomycotina</taxon>
        <taxon>Eurotiomycetes</taxon>
        <taxon>Chaetothyriomycetidae</taxon>
        <taxon>Chaetothyriales</taxon>
        <taxon>Chaetothyriales incertae sedis</taxon>
        <taxon>Neophaeococcomyces</taxon>
    </lineage>
</organism>